<dbReference type="PROSITE" id="PS00178">
    <property type="entry name" value="AA_TRNA_LIGASE_I"/>
    <property type="match status" value="1"/>
</dbReference>
<dbReference type="PANTHER" id="PTHR43311">
    <property type="entry name" value="GLUTAMATE--TRNA LIGASE"/>
    <property type="match status" value="1"/>
</dbReference>
<dbReference type="EMBL" id="CP027059">
    <property type="protein sequence ID" value="UQZ85824.1"/>
    <property type="molecule type" value="Genomic_DNA"/>
</dbReference>
<keyword evidence="6 7" id="KW-0030">Aminoacyl-tRNA synthetase</keyword>
<dbReference type="InterPro" id="IPR000924">
    <property type="entry name" value="Glu/Gln-tRNA-synth"/>
</dbReference>
<comment type="cofactor">
    <cofactor evidence="7">
        <name>Zn(2+)</name>
        <dbReference type="ChEBI" id="CHEBI:29105"/>
    </cofactor>
    <text evidence="7">Binds 1 zinc ion per subunit.</text>
</comment>
<evidence type="ECO:0000256" key="4">
    <source>
        <dbReference type="ARBA" id="ARBA00022833"/>
    </source>
</evidence>
<feature type="domain" description="Glutamyl/glutaminyl-tRNA synthetase class Ib catalytic" evidence="9">
    <location>
        <begin position="5"/>
        <end position="283"/>
    </location>
</feature>
<reference evidence="10" key="2">
    <citation type="journal article" date="2021" name="J Anim Sci Technol">
        <title>Complete genome sequence of Paenibacillus konkukensis sp. nov. SK3146 as a potential probiotic strain.</title>
        <authorList>
            <person name="Jung H.I."/>
            <person name="Park S."/>
            <person name="Niu K.M."/>
            <person name="Lee S.W."/>
            <person name="Kothari D."/>
            <person name="Yi K.J."/>
            <person name="Kim S.K."/>
        </authorList>
    </citation>
    <scope>NUCLEOTIDE SEQUENCE</scope>
    <source>
        <strain evidence="10">SK3146</strain>
    </source>
</reference>
<dbReference type="PRINTS" id="PR00987">
    <property type="entry name" value="TRNASYNTHGLU"/>
</dbReference>
<keyword evidence="3 7" id="KW-0547">Nucleotide-binding</keyword>
<dbReference type="InterPro" id="IPR049940">
    <property type="entry name" value="GluQ/Sye"/>
</dbReference>
<keyword evidence="1 7" id="KW-0436">Ligase</keyword>
<dbReference type="GO" id="GO:0004818">
    <property type="term" value="F:glutamate-tRNA ligase activity"/>
    <property type="evidence" value="ECO:0007669"/>
    <property type="project" value="UniProtKB-EC"/>
</dbReference>
<feature type="binding site" evidence="7">
    <location>
        <position position="252"/>
    </location>
    <ligand>
        <name>ATP</name>
        <dbReference type="ChEBI" id="CHEBI:30616"/>
    </ligand>
</feature>
<comment type="function">
    <text evidence="7">Catalyzes the tRNA-independent activation of glutamate in presence of ATP and the subsequent transfer of glutamate onto a tRNA(Asp). Glutamate is transferred on the 2-amino-5-(4,5-dihydroxy-2-cyclopenten-1-yl) moiety of the queuosine in the wobble position of the QUC anticodon.</text>
</comment>
<dbReference type="InterPro" id="IPR020058">
    <property type="entry name" value="Glu/Gln-tRNA-synth_Ib_cat-dom"/>
</dbReference>
<feature type="binding site" evidence="7">
    <location>
        <position position="130"/>
    </location>
    <ligand>
        <name>Zn(2+)</name>
        <dbReference type="ChEBI" id="CHEBI:29105"/>
    </ligand>
</feature>
<feature type="short sequence motif" description="'KMSKS' region" evidence="7">
    <location>
        <begin position="249"/>
        <end position="253"/>
    </location>
</feature>
<evidence type="ECO:0000259" key="9">
    <source>
        <dbReference type="Pfam" id="PF00749"/>
    </source>
</evidence>
<reference evidence="10" key="1">
    <citation type="submission" date="2018-02" db="EMBL/GenBank/DDBJ databases">
        <authorList>
            <person name="Kim S.-K."/>
            <person name="Jung H.-I."/>
            <person name="Lee S.-W."/>
        </authorList>
    </citation>
    <scope>NUCLEOTIDE SEQUENCE</scope>
    <source>
        <strain evidence="10">SK3146</strain>
    </source>
</reference>
<evidence type="ECO:0000313" key="10">
    <source>
        <dbReference type="EMBL" id="UQZ85824.1"/>
    </source>
</evidence>
<sequence length="323" mass="35323">MNRRGRFAPTPSGLLHIGNAFTALAAWLQMRQCGGEFVLRIEDIDQARSRPSYAEQLQNDLLWLGIDWDEGPGIGGPYAPYAQSRREPLYMEAIERLQQAGRLYPCYCSRRELASIGSAPHGLASEGGVYPGRCRFLTAEERQVKAAGKTPALRFIMPQQEVTFRDMLSGTHTFSGDALGDFVVKRADGMFSYQLAVTVDDAAMGITDVLRGADLLDSTPRQLMLYEALALEAPAFAHVPLLVDEGGQRLSKRDRSLTLASLRGEGVAPQRLLGALACLAGWVDRPEPLTARELIPRFGPVRPPGAQAKMIVDGTIRSLLTAN</sequence>
<feature type="binding site" evidence="7">
    <location>
        <position position="193"/>
    </location>
    <ligand>
        <name>L-glutamate</name>
        <dbReference type="ChEBI" id="CHEBI:29985"/>
    </ligand>
</feature>
<dbReference type="Proteomes" id="UP001057134">
    <property type="component" value="Chromosome"/>
</dbReference>
<evidence type="ECO:0000256" key="5">
    <source>
        <dbReference type="ARBA" id="ARBA00022840"/>
    </source>
</evidence>
<keyword evidence="11" id="KW-1185">Reference proteome</keyword>
<feature type="binding site" evidence="7">
    <location>
        <position position="108"/>
    </location>
    <ligand>
        <name>Zn(2+)</name>
        <dbReference type="ChEBI" id="CHEBI:29105"/>
    </ligand>
</feature>
<dbReference type="NCBIfam" id="TIGR03838">
    <property type="entry name" value="queuosine_YadB"/>
    <property type="match status" value="1"/>
</dbReference>
<feature type="binding site" evidence="7">
    <location>
        <position position="211"/>
    </location>
    <ligand>
        <name>L-glutamate</name>
        <dbReference type="ChEBI" id="CHEBI:29985"/>
    </ligand>
</feature>
<keyword evidence="2 7" id="KW-0479">Metal-binding</keyword>
<dbReference type="Pfam" id="PF00749">
    <property type="entry name" value="tRNA-synt_1c"/>
    <property type="match status" value="1"/>
</dbReference>
<dbReference type="PANTHER" id="PTHR43311:SF1">
    <property type="entry name" value="GLUTAMYL-Q TRNA(ASP) SYNTHETASE"/>
    <property type="match status" value="1"/>
</dbReference>
<proteinExistence type="inferred from homology"/>
<dbReference type="HAMAP" id="MF_01428">
    <property type="entry name" value="Glu_Q_tRNA_synth"/>
    <property type="match status" value="1"/>
</dbReference>
<evidence type="ECO:0000256" key="3">
    <source>
        <dbReference type="ARBA" id="ARBA00022741"/>
    </source>
</evidence>
<evidence type="ECO:0000256" key="1">
    <source>
        <dbReference type="ARBA" id="ARBA00022598"/>
    </source>
</evidence>
<feature type="short sequence motif" description="'HIGH' region" evidence="7">
    <location>
        <begin position="9"/>
        <end position="19"/>
    </location>
</feature>
<keyword evidence="5 7" id="KW-0067">ATP-binding</keyword>
<name>A0ABY4RTD0_9BACL</name>
<dbReference type="InterPro" id="IPR001412">
    <property type="entry name" value="aa-tRNA-synth_I_CS"/>
</dbReference>
<feature type="binding site" evidence="7">
    <location>
        <position position="134"/>
    </location>
    <ligand>
        <name>Zn(2+)</name>
        <dbReference type="ChEBI" id="CHEBI:29105"/>
    </ligand>
</feature>
<dbReference type="InterPro" id="IPR014729">
    <property type="entry name" value="Rossmann-like_a/b/a_fold"/>
</dbReference>
<dbReference type="NCBIfam" id="NF004314">
    <property type="entry name" value="PRK05710.1-3"/>
    <property type="match status" value="1"/>
</dbReference>
<dbReference type="InterPro" id="IPR022380">
    <property type="entry name" value="Glu-Q_tRNA(Asp)_Synthase"/>
</dbReference>
<dbReference type="EC" id="6.1.1.-" evidence="7"/>
<evidence type="ECO:0000256" key="7">
    <source>
        <dbReference type="HAMAP-Rule" id="MF_01428"/>
    </source>
</evidence>
<organism evidence="10 11">
    <name type="scientific">Paenibacillus konkukensis</name>
    <dbReference type="NCBI Taxonomy" id="2020716"/>
    <lineage>
        <taxon>Bacteria</taxon>
        <taxon>Bacillati</taxon>
        <taxon>Bacillota</taxon>
        <taxon>Bacilli</taxon>
        <taxon>Bacillales</taxon>
        <taxon>Paenibacillaceae</taxon>
        <taxon>Paenibacillus</taxon>
    </lineage>
</organism>
<feature type="binding site" evidence="7">
    <location>
        <position position="106"/>
    </location>
    <ligand>
        <name>Zn(2+)</name>
        <dbReference type="ChEBI" id="CHEBI:29105"/>
    </ligand>
</feature>
<keyword evidence="8" id="KW-0648">Protein biosynthesis</keyword>
<dbReference type="SUPFAM" id="SSF52374">
    <property type="entry name" value="Nucleotidylyl transferase"/>
    <property type="match status" value="1"/>
</dbReference>
<keyword evidence="4 7" id="KW-0862">Zinc</keyword>
<comment type="similarity">
    <text evidence="7">Belongs to the class-I aminoacyl-tRNA synthetase family. GluQ subfamily.</text>
</comment>
<feature type="binding site" evidence="7">
    <location>
        <begin position="6"/>
        <end position="10"/>
    </location>
    <ligand>
        <name>L-glutamate</name>
        <dbReference type="ChEBI" id="CHEBI:29985"/>
    </ligand>
</feature>
<accession>A0ABY4RTD0</accession>
<protein>
    <recommendedName>
        <fullName evidence="7">Glutamyl-Q tRNA(Asp) synthetase</fullName>
        <shortName evidence="7">Glu-Q-RSs</shortName>
        <ecNumber evidence="7">6.1.1.-</ecNumber>
    </recommendedName>
</protein>
<gene>
    <name evidence="10" type="primary">gltX1</name>
    <name evidence="7" type="synonym">gluQ</name>
    <name evidence="10" type="ORF">SK3146_05113</name>
</gene>
<feature type="binding site" evidence="7">
    <location>
        <position position="42"/>
    </location>
    <ligand>
        <name>L-glutamate</name>
        <dbReference type="ChEBI" id="CHEBI:29985"/>
    </ligand>
</feature>
<dbReference type="RefSeq" id="WP_249861415.1">
    <property type="nucleotide sequence ID" value="NZ_CP027059.1"/>
</dbReference>
<evidence type="ECO:0000313" key="11">
    <source>
        <dbReference type="Proteomes" id="UP001057134"/>
    </source>
</evidence>
<evidence type="ECO:0000256" key="6">
    <source>
        <dbReference type="ARBA" id="ARBA00023146"/>
    </source>
</evidence>
<evidence type="ECO:0000256" key="8">
    <source>
        <dbReference type="RuleBase" id="RU363037"/>
    </source>
</evidence>
<evidence type="ECO:0000256" key="2">
    <source>
        <dbReference type="ARBA" id="ARBA00022723"/>
    </source>
</evidence>
<dbReference type="Gene3D" id="3.40.50.620">
    <property type="entry name" value="HUPs"/>
    <property type="match status" value="1"/>
</dbReference>
<dbReference type="NCBIfam" id="NF004315">
    <property type="entry name" value="PRK05710.1-4"/>
    <property type="match status" value="1"/>
</dbReference>